<accession>A0ABM0JG59</accession>
<name>A0ABM0JG59_APLCA</name>
<evidence type="ECO:0000256" key="1">
    <source>
        <dbReference type="SAM" id="MobiDB-lite"/>
    </source>
</evidence>
<evidence type="ECO:0000313" key="3">
    <source>
        <dbReference type="RefSeq" id="XP_005092934.2"/>
    </source>
</evidence>
<dbReference type="SUPFAM" id="SSF50494">
    <property type="entry name" value="Trypsin-like serine proteases"/>
    <property type="match status" value="1"/>
</dbReference>
<proteinExistence type="predicted"/>
<evidence type="ECO:0000313" key="2">
    <source>
        <dbReference type="Proteomes" id="UP000694888"/>
    </source>
</evidence>
<dbReference type="InterPro" id="IPR009003">
    <property type="entry name" value="Peptidase_S1_PA"/>
</dbReference>
<feature type="region of interest" description="Disordered" evidence="1">
    <location>
        <begin position="1"/>
        <end position="27"/>
    </location>
</feature>
<sequence>MGNQKSTQPLLQETSIQKGSARESSRVPSAVLQGEVATLNQGIHCEMALLPCDDVINEGVCDIMYRRCKKNPGHLLFTPVAELTLEDLPVESRHPNILVQIKQLAFSVVRLRTNYTSTHRPDRFGLPSLKGTRKLRFGSGCILSNLSELSVSKESKLVVEISTAAHVVFDDDEAKSTRVECFLQSDTDFTSVANGKGVRIVHVNVDHDFCIFECEFAQSKQLLQFCSSVKKAKEDCKTNIWPFVNNPLTFSISHPHGTAQRISFGSQLQRNSLIASEVTVNVMKIFSSRVWQKLHVDLKKIWHFIVCELCLKDFQLPLSSTLKGKDLASIVAHLVSKELITHPLETESEQLKGIYKALVKEIAKVIVLRLVSGQGSTCNVDKKKVRQTASYEAMRAEIVSEMASRVHLVPDFEGTLERIHFAITSETVKEITGLHLPATFCLLRGMDYAVPTCPGSSGAPVFTVNTREMAMVNHSRAREKLGSGGVGLFVKFTK</sequence>
<protein>
    <submittedName>
        <fullName evidence="3">Uncharacterized protein LOC101850542</fullName>
    </submittedName>
</protein>
<gene>
    <name evidence="3" type="primary">LOC101850542</name>
</gene>
<keyword evidence="2" id="KW-1185">Reference proteome</keyword>
<reference evidence="3" key="1">
    <citation type="submission" date="2025-08" db="UniProtKB">
        <authorList>
            <consortium name="RefSeq"/>
        </authorList>
    </citation>
    <scope>IDENTIFICATION</scope>
</reference>
<dbReference type="Proteomes" id="UP000694888">
    <property type="component" value="Unplaced"/>
</dbReference>
<feature type="compositionally biased region" description="Polar residues" evidence="1">
    <location>
        <begin position="1"/>
        <end position="18"/>
    </location>
</feature>
<dbReference type="GeneID" id="101850542"/>
<organism evidence="2 3">
    <name type="scientific">Aplysia californica</name>
    <name type="common">California sea hare</name>
    <dbReference type="NCBI Taxonomy" id="6500"/>
    <lineage>
        <taxon>Eukaryota</taxon>
        <taxon>Metazoa</taxon>
        <taxon>Spiralia</taxon>
        <taxon>Lophotrochozoa</taxon>
        <taxon>Mollusca</taxon>
        <taxon>Gastropoda</taxon>
        <taxon>Heterobranchia</taxon>
        <taxon>Euthyneura</taxon>
        <taxon>Tectipleura</taxon>
        <taxon>Aplysiida</taxon>
        <taxon>Aplysioidea</taxon>
        <taxon>Aplysiidae</taxon>
        <taxon>Aplysia</taxon>
    </lineage>
</organism>
<dbReference type="RefSeq" id="XP_005092934.2">
    <property type="nucleotide sequence ID" value="XM_005092877.3"/>
</dbReference>